<feature type="compositionally biased region" description="Basic and acidic residues" evidence="1">
    <location>
        <begin position="208"/>
        <end position="221"/>
    </location>
</feature>
<sequence length="295" mass="33543">MAAEAQVTDILCEAMEYLTKLGSNLRSRSVSLKEKKIRKDKLKNSHAIQKAAKKVLLICELSKKSLQNVENSMKGILEQSDVLQKGIDEGGKTSTADKASSKTITISGKQYTLRIPKNVNLKHYKSVKVMTRSMPLQMMEKYPVYHKCKLYTLRKKNVKSEYNKSNENSDIESNTVQDINNEKNEQHDSSFESESKKDVTETSTNKGHKIETKKSSHSEIKKKVKANKISSEESNDSESDIKKKKSKEQSKDDNSNECDSPKKKEKTVKPYKHRKVIDDSSESENDQDTKTNKSK</sequence>
<feature type="compositionally biased region" description="Polar residues" evidence="1">
    <location>
        <begin position="165"/>
        <end position="179"/>
    </location>
</feature>
<feature type="compositionally biased region" description="Basic and acidic residues" evidence="1">
    <location>
        <begin position="180"/>
        <end position="200"/>
    </location>
</feature>
<feature type="non-terminal residue" evidence="2">
    <location>
        <position position="295"/>
    </location>
</feature>
<feature type="compositionally biased region" description="Basic and acidic residues" evidence="1">
    <location>
        <begin position="247"/>
        <end position="262"/>
    </location>
</feature>
<feature type="region of interest" description="Disordered" evidence="1">
    <location>
        <begin position="161"/>
        <end position="295"/>
    </location>
</feature>
<name>A0A1E1WIF5_PECGO</name>
<proteinExistence type="predicted"/>
<evidence type="ECO:0000313" key="2">
    <source>
        <dbReference type="EMBL" id="JAT86738.1"/>
    </source>
</evidence>
<gene>
    <name evidence="2" type="ORF">g.8538</name>
</gene>
<dbReference type="AlphaFoldDB" id="A0A1E1WIF5"/>
<accession>A0A1E1WIF5</accession>
<evidence type="ECO:0000256" key="1">
    <source>
        <dbReference type="SAM" id="MobiDB-lite"/>
    </source>
</evidence>
<dbReference type="EMBL" id="GDQN01004316">
    <property type="protein sequence ID" value="JAT86738.1"/>
    <property type="molecule type" value="Transcribed_RNA"/>
</dbReference>
<reference evidence="2" key="1">
    <citation type="submission" date="2015-09" db="EMBL/GenBank/DDBJ databases">
        <title>De novo assembly of Pectinophora gossypiella (Pink Bollworm) gut transcriptome.</title>
        <authorList>
            <person name="Tassone E.E."/>
        </authorList>
    </citation>
    <scope>NUCLEOTIDE SEQUENCE</scope>
</reference>
<dbReference type="OrthoDB" id="9900844at2759"/>
<protein>
    <submittedName>
        <fullName evidence="2">Uncharacterized protein</fullName>
    </submittedName>
</protein>
<organism evidence="2">
    <name type="scientific">Pectinophora gossypiella</name>
    <name type="common">Cotton pink bollworm</name>
    <name type="synonym">Depressaria gossypiella</name>
    <dbReference type="NCBI Taxonomy" id="13191"/>
    <lineage>
        <taxon>Eukaryota</taxon>
        <taxon>Metazoa</taxon>
        <taxon>Ecdysozoa</taxon>
        <taxon>Arthropoda</taxon>
        <taxon>Hexapoda</taxon>
        <taxon>Insecta</taxon>
        <taxon>Pterygota</taxon>
        <taxon>Neoptera</taxon>
        <taxon>Endopterygota</taxon>
        <taxon>Lepidoptera</taxon>
        <taxon>Glossata</taxon>
        <taxon>Ditrysia</taxon>
        <taxon>Gelechioidea</taxon>
        <taxon>Gelechiidae</taxon>
        <taxon>Apatetrinae</taxon>
        <taxon>Pectinophora</taxon>
    </lineage>
</organism>
<feature type="compositionally biased region" description="Basic residues" evidence="1">
    <location>
        <begin position="263"/>
        <end position="275"/>
    </location>
</feature>